<gene>
    <name evidence="1" type="ORF">S03H2_45794</name>
</gene>
<name>X1J604_9ZZZZ</name>
<reference evidence="1" key="1">
    <citation type="journal article" date="2014" name="Front. Microbiol.">
        <title>High frequency of phylogenetically diverse reductive dehalogenase-homologous genes in deep subseafloor sedimentary metagenomes.</title>
        <authorList>
            <person name="Kawai M."/>
            <person name="Futagami T."/>
            <person name="Toyoda A."/>
            <person name="Takaki Y."/>
            <person name="Nishi S."/>
            <person name="Hori S."/>
            <person name="Arai W."/>
            <person name="Tsubouchi T."/>
            <person name="Morono Y."/>
            <person name="Uchiyama I."/>
            <person name="Ito T."/>
            <person name="Fujiyama A."/>
            <person name="Inagaki F."/>
            <person name="Takami H."/>
        </authorList>
    </citation>
    <scope>NUCLEOTIDE SEQUENCE</scope>
    <source>
        <strain evidence="1">Expedition CK06-06</strain>
    </source>
</reference>
<dbReference type="AlphaFoldDB" id="X1J604"/>
<feature type="non-terminal residue" evidence="1">
    <location>
        <position position="109"/>
    </location>
</feature>
<comment type="caution">
    <text evidence="1">The sequence shown here is derived from an EMBL/GenBank/DDBJ whole genome shotgun (WGS) entry which is preliminary data.</text>
</comment>
<proteinExistence type="predicted"/>
<protein>
    <submittedName>
        <fullName evidence="1">Uncharacterized protein</fullName>
    </submittedName>
</protein>
<accession>X1J604</accession>
<sequence>MEEKKKEVMPFVMLDLDKPRKFRFDLNSLVEIKLKYGVGLNEMTTFLKECLSDPEKVRFLFWIGLKWEDKELTEEQVGRMLSYDKILELSGTIVSQVEGSIVDEEGKKD</sequence>
<organism evidence="1">
    <name type="scientific">marine sediment metagenome</name>
    <dbReference type="NCBI Taxonomy" id="412755"/>
    <lineage>
        <taxon>unclassified sequences</taxon>
        <taxon>metagenomes</taxon>
        <taxon>ecological metagenomes</taxon>
    </lineage>
</organism>
<evidence type="ECO:0000313" key="1">
    <source>
        <dbReference type="EMBL" id="GAH73774.1"/>
    </source>
</evidence>
<dbReference type="EMBL" id="BARU01028714">
    <property type="protein sequence ID" value="GAH73774.1"/>
    <property type="molecule type" value="Genomic_DNA"/>
</dbReference>